<evidence type="ECO:0000313" key="2">
    <source>
        <dbReference type="EMBL" id="KYC42836.1"/>
    </source>
</evidence>
<dbReference type="AlphaFoldDB" id="A0A139XDT2"/>
<protein>
    <submittedName>
        <fullName evidence="2">Transposase</fullName>
    </submittedName>
</protein>
<dbReference type="Proteomes" id="UP000076925">
    <property type="component" value="Unassembled WGS sequence"/>
</dbReference>
<dbReference type="GO" id="GO:0004803">
    <property type="term" value="F:transposase activity"/>
    <property type="evidence" value="ECO:0007669"/>
    <property type="project" value="InterPro"/>
</dbReference>
<name>A0A139XDT2_9CYAN</name>
<dbReference type="EMBL" id="ANNX02000016">
    <property type="protein sequence ID" value="KYC42836.1"/>
    <property type="molecule type" value="Genomic_DNA"/>
</dbReference>
<accession>A0A139XDT2</accession>
<dbReference type="PANTHER" id="PTHR33360">
    <property type="entry name" value="TRANSPOSASE FOR INSERTION SEQUENCE ELEMENT IS200"/>
    <property type="match status" value="1"/>
</dbReference>
<dbReference type="GO" id="GO:0003677">
    <property type="term" value="F:DNA binding"/>
    <property type="evidence" value="ECO:0007669"/>
    <property type="project" value="InterPro"/>
</dbReference>
<feature type="domain" description="Transposase IS200-like" evidence="1">
    <location>
        <begin position="18"/>
        <end position="134"/>
    </location>
</feature>
<keyword evidence="3" id="KW-1185">Reference proteome</keyword>
<reference evidence="2 3" key="1">
    <citation type="journal article" date="2013" name="Genome Biol. Evol.">
        <title>Genomes of Stigonematalean cyanobacteria (subsection V) and the evolution of oxygenic photosynthesis from prokaryotes to plastids.</title>
        <authorList>
            <person name="Dagan T."/>
            <person name="Roettger M."/>
            <person name="Stucken K."/>
            <person name="Landan G."/>
            <person name="Koch R."/>
            <person name="Major P."/>
            <person name="Gould S.B."/>
            <person name="Goremykin V.V."/>
            <person name="Rippka R."/>
            <person name="Tandeau de Marsac N."/>
            <person name="Gugger M."/>
            <person name="Lockhart P.J."/>
            <person name="Allen J.F."/>
            <person name="Brune I."/>
            <person name="Maus I."/>
            <person name="Puhler A."/>
            <person name="Martin W.F."/>
        </authorList>
    </citation>
    <scope>NUCLEOTIDE SEQUENCE [LARGE SCALE GENOMIC DNA]</scope>
    <source>
        <strain evidence="2 3">PCC 7110</strain>
    </source>
</reference>
<comment type="caution">
    <text evidence="2">The sequence shown here is derived from an EMBL/GenBank/DDBJ whole genome shotgun (WGS) entry which is preliminary data.</text>
</comment>
<dbReference type="InterPro" id="IPR002686">
    <property type="entry name" value="Transposase_17"/>
</dbReference>
<dbReference type="STRING" id="128403.WA1_11970"/>
<dbReference type="Pfam" id="PF01797">
    <property type="entry name" value="Y1_Tnp"/>
    <property type="match status" value="1"/>
</dbReference>
<dbReference type="GO" id="GO:0006313">
    <property type="term" value="P:DNA transposition"/>
    <property type="evidence" value="ECO:0007669"/>
    <property type="project" value="InterPro"/>
</dbReference>
<dbReference type="Gene3D" id="3.30.70.1290">
    <property type="entry name" value="Transposase IS200-like"/>
    <property type="match status" value="1"/>
</dbReference>
<organism evidence="2 3">
    <name type="scientific">Scytonema hofmannii PCC 7110</name>
    <dbReference type="NCBI Taxonomy" id="128403"/>
    <lineage>
        <taxon>Bacteria</taxon>
        <taxon>Bacillati</taxon>
        <taxon>Cyanobacteriota</taxon>
        <taxon>Cyanophyceae</taxon>
        <taxon>Nostocales</taxon>
        <taxon>Scytonemataceae</taxon>
        <taxon>Scytonema</taxon>
    </lineage>
</organism>
<evidence type="ECO:0000313" key="3">
    <source>
        <dbReference type="Proteomes" id="UP000076925"/>
    </source>
</evidence>
<dbReference type="NCBIfam" id="NF033573">
    <property type="entry name" value="transpos_IS200"/>
    <property type="match status" value="1"/>
</dbReference>
<dbReference type="SMART" id="SM01321">
    <property type="entry name" value="Y1_Tnp"/>
    <property type="match status" value="1"/>
</dbReference>
<dbReference type="SUPFAM" id="SSF143422">
    <property type="entry name" value="Transposase IS200-like"/>
    <property type="match status" value="1"/>
</dbReference>
<gene>
    <name evidence="2" type="ORF">WA1_11970</name>
</gene>
<dbReference type="OrthoDB" id="9798161at2"/>
<sequence length="137" mass="15929">MAKLSLQDYEYRRTEGSVSSLNYQFVFVPKRRKAVLVKDIAQRLQAIIFELTQEHGWKLIALEIMPDHVHCFLNAPTQESPADIARWIKGRASHHLRKEFPELLKMPSLWSPSYFVASTGQVSTEVVRKYIENQKSK</sequence>
<dbReference type="InterPro" id="IPR036515">
    <property type="entry name" value="Transposase_17_sf"/>
</dbReference>
<evidence type="ECO:0000259" key="1">
    <source>
        <dbReference type="SMART" id="SM01321"/>
    </source>
</evidence>
<dbReference type="RefSeq" id="WP_017749113.1">
    <property type="nucleotide sequence ID" value="NZ_KQ976354.1"/>
</dbReference>
<proteinExistence type="predicted"/>
<dbReference type="PANTHER" id="PTHR33360:SF2">
    <property type="entry name" value="TRANSPOSASE FOR INSERTION SEQUENCE ELEMENT IS200"/>
    <property type="match status" value="1"/>
</dbReference>